<keyword evidence="1" id="KW-0732">Signal</keyword>
<protein>
    <submittedName>
        <fullName evidence="4">MSP porin</fullName>
    </submittedName>
</protein>
<proteinExistence type="predicted"/>
<reference evidence="4 5" key="1">
    <citation type="submission" date="2020-01" db="EMBL/GenBank/DDBJ databases">
        <title>Complete genome sequence of a human oral phylogroup 1 Treponema sp. strain ATCC 700766, originally isolated from periodontitis dental plaque.</title>
        <authorList>
            <person name="Chan Y."/>
            <person name="Huo Y.-B."/>
            <person name="Yu X.-L."/>
            <person name="Zeng H."/>
            <person name="Leung W.-K."/>
            <person name="Watt R.M."/>
        </authorList>
    </citation>
    <scope>NUCLEOTIDE SEQUENCE [LARGE SCALE GENOMIC DNA]</scope>
    <source>
        <strain evidence="4 5">OMZ 804</strain>
    </source>
</reference>
<feature type="chain" id="PRO_5026749033" evidence="1">
    <location>
        <begin position="21"/>
        <end position="509"/>
    </location>
</feature>
<dbReference type="EMBL" id="CP048020">
    <property type="protein sequence ID" value="QHX42504.1"/>
    <property type="molecule type" value="Genomic_DNA"/>
</dbReference>
<dbReference type="NCBIfam" id="NF033926">
    <property type="entry name" value="msp_porin"/>
    <property type="match status" value="1"/>
</dbReference>
<dbReference type="InterPro" id="IPR003872">
    <property type="entry name" value="MOSP_C"/>
</dbReference>
<sequence>MKKYLLVSLTILFAAAFVWAADDAATADQNIAIEADATVSWGIDFSPGGIRHGFNNEASWKVKFPIYKKADRTSTRGNVPVYGEVVLEGAELSLLSERKESNEKNDKVPFTVDGKVKGLKAKLVFYDVYLSAFSKPNFSANYAEIWKPIDNDDDYEPKDYRYKPAFDGFGTKLGYANKDLLGLDVGLKFGSDGNWKSEDGKKVIDYSTAPTQTNILTETKIAADEIWVNIVTGKTYSKDDTVPPGTYLQYKTKAGDPAQHSKYAIGFDLSIKPLDKMLELALTVNSTLNKGYSKGNVNFGAEVKSAPVDGLELKAGFDGGYAFATTTKDFDWDTVFTAQYKWVGAGVYVGSAGTVIGGYDADTKTRGRVDMAVFAKFETKADKDDATNLVEGLDAGVYVGMYQLLAKLNATPKEFPFFAKVWGAYTININDSMSIKPFANVWLETPHAQKVGLAYDVGVTYSPAEKVEVTAKWSQGKIKENKHEVKIIEKSATGGEHYGAFVLSLKVSY</sequence>
<evidence type="ECO:0000313" key="4">
    <source>
        <dbReference type="EMBL" id="QHX42504.1"/>
    </source>
</evidence>
<dbReference type="InterPro" id="IPR003857">
    <property type="entry name" value="MOSP_N"/>
</dbReference>
<evidence type="ECO:0000259" key="2">
    <source>
        <dbReference type="Pfam" id="PF02707"/>
    </source>
</evidence>
<dbReference type="Proteomes" id="UP000464374">
    <property type="component" value="Chromosome"/>
</dbReference>
<accession>A0A6P1XZ21</accession>
<dbReference type="Pfam" id="PF02707">
    <property type="entry name" value="MOSP_N"/>
    <property type="match status" value="1"/>
</dbReference>
<evidence type="ECO:0000259" key="3">
    <source>
        <dbReference type="Pfam" id="PF02722"/>
    </source>
</evidence>
<feature type="domain" description="Major outer sheath protein N-terminal" evidence="2">
    <location>
        <begin position="97"/>
        <end position="296"/>
    </location>
</feature>
<gene>
    <name evidence="4" type="ORF">GWP43_02500</name>
</gene>
<name>A0A6P1XZ21_9SPIR</name>
<feature type="domain" description="Major outer sheath protein C-terminal" evidence="3">
    <location>
        <begin position="333"/>
        <end position="508"/>
    </location>
</feature>
<dbReference type="AlphaFoldDB" id="A0A6P1XZ21"/>
<organism evidence="4 5">
    <name type="scientific">Treponema vincentii</name>
    <dbReference type="NCBI Taxonomy" id="69710"/>
    <lineage>
        <taxon>Bacteria</taxon>
        <taxon>Pseudomonadati</taxon>
        <taxon>Spirochaetota</taxon>
        <taxon>Spirochaetia</taxon>
        <taxon>Spirochaetales</taxon>
        <taxon>Treponemataceae</taxon>
        <taxon>Treponema</taxon>
    </lineage>
</organism>
<dbReference type="RefSeq" id="WP_162662443.1">
    <property type="nucleotide sequence ID" value="NZ_CP048020.1"/>
</dbReference>
<evidence type="ECO:0000313" key="5">
    <source>
        <dbReference type="Proteomes" id="UP000464374"/>
    </source>
</evidence>
<feature type="signal peptide" evidence="1">
    <location>
        <begin position="1"/>
        <end position="20"/>
    </location>
</feature>
<evidence type="ECO:0000256" key="1">
    <source>
        <dbReference type="SAM" id="SignalP"/>
    </source>
</evidence>
<dbReference type="KEGG" id="trz:GWP43_02500"/>
<dbReference type="Pfam" id="PF02722">
    <property type="entry name" value="MOSP_C"/>
    <property type="match status" value="1"/>
</dbReference>